<dbReference type="EMBL" id="OA882100">
    <property type="protein sequence ID" value="CAD7272766.1"/>
    <property type="molecule type" value="Genomic_DNA"/>
</dbReference>
<protein>
    <recommendedName>
        <fullName evidence="10">Transmembrane protein 39A</fullName>
    </recommendedName>
</protein>
<sequence length="439" mass="50900">MAGGRRGAAGRTPPPRTFSEDADRLSAGKSSGRYVGPQHVTMPNIPMDSNLIFEFMMFCYTMAALFLQYLHLYRTVWWLPHSHNSLAMASHSNFYLIDPYLVLFIATVLGRRLFWTLVTSFSNSLFPNFARKYADKTLKTFVVVCVVITLLLCTYQIFQNHPIVNFFYLCYPLSVYFILFWPDFMAFFSLIPYYEVPGIRLDDSRARPHRPLYHSCVGGAESIRDEVDAFKTDFNLRMKQILFNSLLNAYYAGFVPCCFAQNTLHYDVYWVTQHLGCVWVSCFNWYIVQCYPPRYCDLLHKTALHLGKWIRLEGKTAHLPYTQWTSSVIWPHGSLVKHSREIFRAEGVSNAAVPGNSTHSRFFMLFSNPSTLACLLLSLQSLLVVAQLFSLLRTSEWQNIVSVALLLFGNYYILFKLLRDYVIMWKVYRAEQLIQDTKN</sequence>
<proteinExistence type="inferred from homology"/>
<evidence type="ECO:0000256" key="7">
    <source>
        <dbReference type="SAM" id="Phobius"/>
    </source>
</evidence>
<accession>A0A7R9BF14</accession>
<feature type="transmembrane region" description="Helical" evidence="7">
    <location>
        <begin position="371"/>
        <end position="391"/>
    </location>
</feature>
<evidence type="ECO:0000313" key="8">
    <source>
        <dbReference type="EMBL" id="CAD7272766.1"/>
    </source>
</evidence>
<keyword evidence="5 7" id="KW-0472">Membrane</keyword>
<reference evidence="8" key="1">
    <citation type="submission" date="2020-11" db="EMBL/GenBank/DDBJ databases">
        <authorList>
            <person name="Tran Van P."/>
        </authorList>
    </citation>
    <scope>NUCLEOTIDE SEQUENCE</scope>
</reference>
<feature type="transmembrane region" description="Helical" evidence="7">
    <location>
        <begin position="51"/>
        <end position="70"/>
    </location>
</feature>
<evidence type="ECO:0000256" key="6">
    <source>
        <dbReference type="SAM" id="MobiDB-lite"/>
    </source>
</evidence>
<keyword evidence="4 7" id="KW-1133">Transmembrane helix</keyword>
<evidence type="ECO:0000256" key="2">
    <source>
        <dbReference type="ARBA" id="ARBA00010737"/>
    </source>
</evidence>
<dbReference type="InterPro" id="IPR019397">
    <property type="entry name" value="Uncharacterised_TMEM39"/>
</dbReference>
<dbReference type="PANTHER" id="PTHR12995">
    <property type="entry name" value="FI21814P1"/>
    <property type="match status" value="1"/>
</dbReference>
<comment type="subcellular location">
    <subcellularLocation>
        <location evidence="1">Membrane</location>
        <topology evidence="1">Multi-pass membrane protein</topology>
    </subcellularLocation>
</comment>
<gene>
    <name evidence="8" type="ORF">NMOB1V02_LOCUS688</name>
</gene>
<evidence type="ECO:0000256" key="5">
    <source>
        <dbReference type="ARBA" id="ARBA00023136"/>
    </source>
</evidence>
<dbReference type="PANTHER" id="PTHR12995:SF4">
    <property type="entry name" value="FI21814P1"/>
    <property type="match status" value="1"/>
</dbReference>
<name>A0A7R9BF14_9CRUS</name>
<feature type="transmembrane region" description="Helical" evidence="7">
    <location>
        <begin position="397"/>
        <end position="415"/>
    </location>
</feature>
<comment type="similarity">
    <text evidence="2">Belongs to the TMEM39 family.</text>
</comment>
<feature type="transmembrane region" description="Helical" evidence="7">
    <location>
        <begin position="138"/>
        <end position="157"/>
    </location>
</feature>
<feature type="region of interest" description="Disordered" evidence="6">
    <location>
        <begin position="1"/>
        <end position="32"/>
    </location>
</feature>
<keyword evidence="9" id="KW-1185">Reference proteome</keyword>
<organism evidence="8">
    <name type="scientific">Notodromas monacha</name>
    <dbReference type="NCBI Taxonomy" id="399045"/>
    <lineage>
        <taxon>Eukaryota</taxon>
        <taxon>Metazoa</taxon>
        <taxon>Ecdysozoa</taxon>
        <taxon>Arthropoda</taxon>
        <taxon>Crustacea</taxon>
        <taxon>Oligostraca</taxon>
        <taxon>Ostracoda</taxon>
        <taxon>Podocopa</taxon>
        <taxon>Podocopida</taxon>
        <taxon>Cypridocopina</taxon>
        <taxon>Cypridoidea</taxon>
        <taxon>Cyprididae</taxon>
        <taxon>Notodromas</taxon>
    </lineage>
</organism>
<evidence type="ECO:0000313" key="9">
    <source>
        <dbReference type="Proteomes" id="UP000678499"/>
    </source>
</evidence>
<keyword evidence="3 7" id="KW-0812">Transmembrane</keyword>
<dbReference type="GO" id="GO:0016020">
    <property type="term" value="C:membrane"/>
    <property type="evidence" value="ECO:0007669"/>
    <property type="project" value="UniProtKB-SubCell"/>
</dbReference>
<feature type="transmembrane region" description="Helical" evidence="7">
    <location>
        <begin position="163"/>
        <end position="181"/>
    </location>
</feature>
<evidence type="ECO:0000256" key="3">
    <source>
        <dbReference type="ARBA" id="ARBA00022692"/>
    </source>
</evidence>
<dbReference type="Pfam" id="PF10271">
    <property type="entry name" value="Tmp39"/>
    <property type="match status" value="1"/>
</dbReference>
<feature type="transmembrane region" description="Helical" evidence="7">
    <location>
        <begin position="100"/>
        <end position="126"/>
    </location>
</feature>
<dbReference type="AlphaFoldDB" id="A0A7R9BF14"/>
<dbReference type="EMBL" id="CAJPEX010000063">
    <property type="protein sequence ID" value="CAG0912918.1"/>
    <property type="molecule type" value="Genomic_DNA"/>
</dbReference>
<evidence type="ECO:0000256" key="4">
    <source>
        <dbReference type="ARBA" id="ARBA00022989"/>
    </source>
</evidence>
<dbReference type="OrthoDB" id="438179at2759"/>
<dbReference type="Proteomes" id="UP000678499">
    <property type="component" value="Unassembled WGS sequence"/>
</dbReference>
<evidence type="ECO:0008006" key="10">
    <source>
        <dbReference type="Google" id="ProtNLM"/>
    </source>
</evidence>
<evidence type="ECO:0000256" key="1">
    <source>
        <dbReference type="ARBA" id="ARBA00004141"/>
    </source>
</evidence>